<dbReference type="SUPFAM" id="SSF50630">
    <property type="entry name" value="Acid proteases"/>
    <property type="match status" value="1"/>
</dbReference>
<dbReference type="InterPro" id="IPR033121">
    <property type="entry name" value="PEPTIDASE_A1"/>
</dbReference>
<protein>
    <submittedName>
        <fullName evidence="4">Peptidase A1 domain-containing protein</fullName>
    </submittedName>
</protein>
<proteinExistence type="predicted"/>
<name>A0A1I7Z5W1_9BILA</name>
<dbReference type="Proteomes" id="UP000095287">
    <property type="component" value="Unplaced"/>
</dbReference>
<dbReference type="AlphaFoldDB" id="A0A1I7Z5W1"/>
<dbReference type="WBParaSite" id="L893_g23232.t1">
    <property type="protein sequence ID" value="L893_g23232.t1"/>
    <property type="gene ID" value="L893_g23232"/>
</dbReference>
<evidence type="ECO:0000313" key="4">
    <source>
        <dbReference type="WBParaSite" id="L893_g23232.t1"/>
    </source>
</evidence>
<feature type="region of interest" description="Disordered" evidence="1">
    <location>
        <begin position="57"/>
        <end position="81"/>
    </location>
</feature>
<evidence type="ECO:0000259" key="2">
    <source>
        <dbReference type="PROSITE" id="PS51767"/>
    </source>
</evidence>
<dbReference type="Pfam" id="PF00026">
    <property type="entry name" value="Asp"/>
    <property type="match status" value="1"/>
</dbReference>
<evidence type="ECO:0000313" key="3">
    <source>
        <dbReference type="Proteomes" id="UP000095287"/>
    </source>
</evidence>
<sequence length="81" mass="9005">MGMDLPPSVGELWILGDVFIGRYYTVFDFGQNRVGFAVARDIEGRAGYAPLSFHRAGRSIDRPREPSSSSQDDSSEEDAMF</sequence>
<evidence type="ECO:0000256" key="1">
    <source>
        <dbReference type="SAM" id="MobiDB-lite"/>
    </source>
</evidence>
<reference evidence="4" key="1">
    <citation type="submission" date="2016-11" db="UniProtKB">
        <authorList>
            <consortium name="WormBaseParasite"/>
        </authorList>
    </citation>
    <scope>IDENTIFICATION</scope>
</reference>
<organism evidence="3 4">
    <name type="scientific">Steinernema glaseri</name>
    <dbReference type="NCBI Taxonomy" id="37863"/>
    <lineage>
        <taxon>Eukaryota</taxon>
        <taxon>Metazoa</taxon>
        <taxon>Ecdysozoa</taxon>
        <taxon>Nematoda</taxon>
        <taxon>Chromadorea</taxon>
        <taxon>Rhabditida</taxon>
        <taxon>Tylenchina</taxon>
        <taxon>Panagrolaimomorpha</taxon>
        <taxon>Strongyloidoidea</taxon>
        <taxon>Steinernematidae</taxon>
        <taxon>Steinernema</taxon>
    </lineage>
</organism>
<dbReference type="PROSITE" id="PS51767">
    <property type="entry name" value="PEPTIDASE_A1"/>
    <property type="match status" value="1"/>
</dbReference>
<dbReference type="Gene3D" id="2.40.70.10">
    <property type="entry name" value="Acid Proteases"/>
    <property type="match status" value="1"/>
</dbReference>
<dbReference type="InterPro" id="IPR021109">
    <property type="entry name" value="Peptidase_aspartic_dom_sf"/>
</dbReference>
<keyword evidence="3" id="KW-1185">Reference proteome</keyword>
<feature type="domain" description="Peptidase A1" evidence="2">
    <location>
        <begin position="1"/>
        <end position="37"/>
    </location>
</feature>
<accession>A0A1I7Z5W1</accession>